<keyword evidence="2" id="KW-1185">Reference proteome</keyword>
<comment type="caution">
    <text evidence="1">The sequence shown here is derived from an EMBL/GenBank/DDBJ whole genome shotgun (WGS) entry which is preliminary data.</text>
</comment>
<accession>A0A9Q3FDK1</accession>
<sequence length="100" mass="11368">MTIEDAESWLALELSGINETNEGESPRKKCRRDSKSTELNFSAIPEDYFNSFKGEDGSIGNIEKDVINKETKDDTIKLLANRKVTELENKNFNIIKDVQV</sequence>
<name>A0A9Q3FDK1_9BASI</name>
<evidence type="ECO:0000313" key="2">
    <source>
        <dbReference type="Proteomes" id="UP000765509"/>
    </source>
</evidence>
<organism evidence="1 2">
    <name type="scientific">Austropuccinia psidii MF-1</name>
    <dbReference type="NCBI Taxonomy" id="1389203"/>
    <lineage>
        <taxon>Eukaryota</taxon>
        <taxon>Fungi</taxon>
        <taxon>Dikarya</taxon>
        <taxon>Basidiomycota</taxon>
        <taxon>Pucciniomycotina</taxon>
        <taxon>Pucciniomycetes</taxon>
        <taxon>Pucciniales</taxon>
        <taxon>Sphaerophragmiaceae</taxon>
        <taxon>Austropuccinia</taxon>
    </lineage>
</organism>
<evidence type="ECO:0000313" key="1">
    <source>
        <dbReference type="EMBL" id="MBW0535116.1"/>
    </source>
</evidence>
<reference evidence="1" key="1">
    <citation type="submission" date="2021-03" db="EMBL/GenBank/DDBJ databases">
        <title>Draft genome sequence of rust myrtle Austropuccinia psidii MF-1, a brazilian biotype.</title>
        <authorList>
            <person name="Quecine M.C."/>
            <person name="Pachon D.M.R."/>
            <person name="Bonatelli M.L."/>
            <person name="Correr F.H."/>
            <person name="Franceschini L.M."/>
            <person name="Leite T.F."/>
            <person name="Margarido G.R.A."/>
            <person name="Almeida C.A."/>
            <person name="Ferrarezi J.A."/>
            <person name="Labate C.A."/>
        </authorList>
    </citation>
    <scope>NUCLEOTIDE SEQUENCE</scope>
    <source>
        <strain evidence="1">MF-1</strain>
    </source>
</reference>
<proteinExistence type="predicted"/>
<dbReference type="AlphaFoldDB" id="A0A9Q3FDK1"/>
<protein>
    <submittedName>
        <fullName evidence="1">Uncharacterized protein</fullName>
    </submittedName>
</protein>
<dbReference type="Proteomes" id="UP000765509">
    <property type="component" value="Unassembled WGS sequence"/>
</dbReference>
<gene>
    <name evidence="1" type="ORF">O181_074831</name>
</gene>
<dbReference type="EMBL" id="AVOT02039984">
    <property type="protein sequence ID" value="MBW0535116.1"/>
    <property type="molecule type" value="Genomic_DNA"/>
</dbReference>